<dbReference type="PROSITE" id="PS51050">
    <property type="entry name" value="ZF_CW"/>
    <property type="match status" value="1"/>
</dbReference>
<feature type="compositionally biased region" description="Basic and acidic residues" evidence="9">
    <location>
        <begin position="770"/>
        <end position="787"/>
    </location>
</feature>
<dbReference type="PROSITE" id="PS50863">
    <property type="entry name" value="B3"/>
    <property type="match status" value="1"/>
</dbReference>
<dbReference type="GO" id="GO:0005634">
    <property type="term" value="C:nucleus"/>
    <property type="evidence" value="ECO:0007669"/>
    <property type="project" value="UniProtKB-SubCell"/>
</dbReference>
<feature type="domain" description="CW-type" evidence="11">
    <location>
        <begin position="609"/>
        <end position="659"/>
    </location>
</feature>
<dbReference type="Pfam" id="PF02362">
    <property type="entry name" value="B3"/>
    <property type="match status" value="1"/>
</dbReference>
<evidence type="ECO:0000256" key="2">
    <source>
        <dbReference type="ARBA" id="ARBA00022723"/>
    </source>
</evidence>
<dbReference type="Pfam" id="PF25813">
    <property type="entry name" value="zf_VAL1_N"/>
    <property type="match status" value="1"/>
</dbReference>
<organism evidence="12 13">
    <name type="scientific">Spirodela intermedia</name>
    <name type="common">Intermediate duckweed</name>
    <dbReference type="NCBI Taxonomy" id="51605"/>
    <lineage>
        <taxon>Eukaryota</taxon>
        <taxon>Viridiplantae</taxon>
        <taxon>Streptophyta</taxon>
        <taxon>Embryophyta</taxon>
        <taxon>Tracheophyta</taxon>
        <taxon>Spermatophyta</taxon>
        <taxon>Magnoliopsida</taxon>
        <taxon>Liliopsida</taxon>
        <taxon>Araceae</taxon>
        <taxon>Lemnoideae</taxon>
        <taxon>Spirodela</taxon>
    </lineage>
</organism>
<feature type="region of interest" description="Disordered" evidence="9">
    <location>
        <begin position="670"/>
        <end position="787"/>
    </location>
</feature>
<keyword evidence="5" id="KW-0805">Transcription regulation</keyword>
<evidence type="ECO:0000313" key="12">
    <source>
        <dbReference type="EMBL" id="CAA7409195.1"/>
    </source>
</evidence>
<dbReference type="AlphaFoldDB" id="A0A7I8LIV3"/>
<feature type="compositionally biased region" description="Basic residues" evidence="9">
    <location>
        <begin position="703"/>
        <end position="712"/>
    </location>
</feature>
<proteinExistence type="predicted"/>
<evidence type="ECO:0000256" key="5">
    <source>
        <dbReference type="ARBA" id="ARBA00023015"/>
    </source>
</evidence>
<evidence type="ECO:0000259" key="10">
    <source>
        <dbReference type="PROSITE" id="PS50863"/>
    </source>
</evidence>
<dbReference type="Gene3D" id="3.30.40.100">
    <property type="match status" value="1"/>
</dbReference>
<gene>
    <name evidence="12" type="ORF">SI8410_15019873</name>
</gene>
<keyword evidence="13" id="KW-1185">Reference proteome</keyword>
<evidence type="ECO:0000256" key="4">
    <source>
        <dbReference type="ARBA" id="ARBA00022833"/>
    </source>
</evidence>
<feature type="compositionally biased region" description="Polar residues" evidence="9">
    <location>
        <begin position="454"/>
        <end position="469"/>
    </location>
</feature>
<evidence type="ECO:0000313" key="13">
    <source>
        <dbReference type="Proteomes" id="UP000663760"/>
    </source>
</evidence>
<keyword evidence="4" id="KW-0862">Zinc</keyword>
<feature type="compositionally biased region" description="Pro residues" evidence="9">
    <location>
        <begin position="759"/>
        <end position="768"/>
    </location>
</feature>
<feature type="domain" description="TF-B3" evidence="10">
    <location>
        <begin position="352"/>
        <end position="453"/>
    </location>
</feature>
<evidence type="ECO:0000256" key="3">
    <source>
        <dbReference type="ARBA" id="ARBA00022771"/>
    </source>
</evidence>
<dbReference type="SUPFAM" id="SSF101936">
    <property type="entry name" value="DNA-binding pseudobarrel domain"/>
    <property type="match status" value="1"/>
</dbReference>
<dbReference type="Proteomes" id="UP000663760">
    <property type="component" value="Chromosome 15"/>
</dbReference>
<feature type="compositionally biased region" description="Polar residues" evidence="9">
    <location>
        <begin position="478"/>
        <end position="504"/>
    </location>
</feature>
<dbReference type="Gene3D" id="2.40.330.10">
    <property type="entry name" value="DNA-binding pseudobarrel domain"/>
    <property type="match status" value="1"/>
</dbReference>
<keyword evidence="3" id="KW-0863">Zinc-finger</keyword>
<dbReference type="InterPro" id="IPR057743">
    <property type="entry name" value="Zfn_VAL1-3_N"/>
</dbReference>
<feature type="region of interest" description="Disordered" evidence="9">
    <location>
        <begin position="454"/>
        <end position="545"/>
    </location>
</feature>
<dbReference type="GO" id="GO:0003677">
    <property type="term" value="F:DNA binding"/>
    <property type="evidence" value="ECO:0007669"/>
    <property type="project" value="UniProtKB-KW"/>
</dbReference>
<keyword evidence="2" id="KW-0479">Metal-binding</keyword>
<keyword evidence="8" id="KW-0539">Nucleus</keyword>
<evidence type="ECO:0000256" key="8">
    <source>
        <dbReference type="ARBA" id="ARBA00023242"/>
    </source>
</evidence>
<dbReference type="OrthoDB" id="757982at2759"/>
<keyword evidence="7" id="KW-0804">Transcription</keyword>
<dbReference type="GO" id="GO:0008270">
    <property type="term" value="F:zinc ion binding"/>
    <property type="evidence" value="ECO:0007669"/>
    <property type="project" value="UniProtKB-KW"/>
</dbReference>
<keyword evidence="6" id="KW-0238">DNA-binding</keyword>
<dbReference type="EMBL" id="LR746278">
    <property type="protein sequence ID" value="CAA7409195.1"/>
    <property type="molecule type" value="Genomic_DNA"/>
</dbReference>
<dbReference type="SMART" id="SM01019">
    <property type="entry name" value="B3"/>
    <property type="match status" value="1"/>
</dbReference>
<evidence type="ECO:0000256" key="1">
    <source>
        <dbReference type="ARBA" id="ARBA00004123"/>
    </source>
</evidence>
<feature type="compositionally biased region" description="Polar residues" evidence="9">
    <location>
        <begin position="293"/>
        <end position="310"/>
    </location>
</feature>
<comment type="subcellular location">
    <subcellularLocation>
        <location evidence="1">Nucleus</location>
    </subcellularLocation>
</comment>
<dbReference type="FunFam" id="2.40.330.10:FF:000006">
    <property type="entry name" value="B3 domain-containing transcription repressor VAL1"/>
    <property type="match status" value="1"/>
</dbReference>
<evidence type="ECO:0000256" key="7">
    <source>
        <dbReference type="ARBA" id="ARBA00023163"/>
    </source>
</evidence>
<dbReference type="InterPro" id="IPR003340">
    <property type="entry name" value="B3_DNA-bd"/>
</dbReference>
<reference evidence="12" key="1">
    <citation type="submission" date="2020-02" db="EMBL/GenBank/DDBJ databases">
        <authorList>
            <person name="Scholz U."/>
            <person name="Mascher M."/>
            <person name="Fiebig A."/>
        </authorList>
    </citation>
    <scope>NUCLEOTIDE SEQUENCE</scope>
</reference>
<name>A0A7I8LIV3_SPIIN</name>
<dbReference type="CDD" id="cd10017">
    <property type="entry name" value="B3_DNA"/>
    <property type="match status" value="1"/>
</dbReference>
<dbReference type="Pfam" id="PF07496">
    <property type="entry name" value="zf-CW"/>
    <property type="match status" value="1"/>
</dbReference>
<dbReference type="PANTHER" id="PTHR46245">
    <property type="entry name" value="B3 DOMAIN-CONTAINING PROTEIN OS07G0563300"/>
    <property type="match status" value="1"/>
</dbReference>
<dbReference type="PANTHER" id="PTHR46245:SF10">
    <property type="entry name" value="B3 DOMAIN-CONTAINING TRANSCRIPTION FACTOR VAL3"/>
    <property type="match status" value="1"/>
</dbReference>
<protein>
    <submittedName>
        <fullName evidence="12">Uncharacterized protein</fullName>
    </submittedName>
</protein>
<dbReference type="GO" id="GO:0006355">
    <property type="term" value="P:regulation of DNA-templated transcription"/>
    <property type="evidence" value="ECO:0007669"/>
    <property type="project" value="UniProtKB-ARBA"/>
</dbReference>
<dbReference type="InterPro" id="IPR011124">
    <property type="entry name" value="Znf_CW"/>
</dbReference>
<evidence type="ECO:0000256" key="9">
    <source>
        <dbReference type="SAM" id="MobiDB-lite"/>
    </source>
</evidence>
<evidence type="ECO:0000259" key="11">
    <source>
        <dbReference type="PROSITE" id="PS51050"/>
    </source>
</evidence>
<accession>A0A7I8LIV3</accession>
<feature type="region of interest" description="Disordered" evidence="9">
    <location>
        <begin position="293"/>
        <end position="322"/>
    </location>
</feature>
<dbReference type="InterPro" id="IPR015300">
    <property type="entry name" value="DNA-bd_pseudobarrel_sf"/>
</dbReference>
<evidence type="ECO:0000256" key="6">
    <source>
        <dbReference type="ARBA" id="ARBA00023125"/>
    </source>
</evidence>
<sequence>MSSSPAPAAAATVGATGSLVPLTGKRCFNTYCKRKTAESPPPRWRGWHLRSGELAELCDHCSAAYEQGSFCETFHSDADGWRKCGFCGKWVHCGCIVSVASFMLLDAGGIECISCAQKSFATQRLPYEFDGPNGTDIFTSARGFATSSQDKIEFDGLPERLTPQIHTQLGKFFNGNRTFGAPVAAHQLIREEGIDASENSPHLAGEAKNLATQKGPVSSLSINSDSGIGRDIPLVSTMNMPIVTYLKENQSAASLGLAAPLPLPGDKRESARFFSSRPHQHRHASLLAKDNFSNCHNSAESGGQPQSQVHNGRPRAEGRGRNQLLPRYWPRITDQELQQISRDSNFVITPLFEKMLSASDAGRIGRLVLPKKCAEAYFPSISQPEGLPIKIQDVKGQEWVFHFRFWPNNNSRMYVLEGVTPCIQSMKLQAGDVVTFSRIDPGGKLVMGFRKTSNIPTDQDIQGNKSENGYSDGKEVNNKNGKASEGTSAPSISSLRNSSESATASIPFDQGTLSESGRSGIIQKEVTPSRYPMLSSKRKSSTLGTKSKRLRMENEDSIEVKLSWEEAQELLCPPPNYKPSVLIIEGHEIEEYEEAPVLGKPIIFPAIQDSEKTRWAQCGDCLKWRRVPSCVLLPLIWTCSDNSWGPERASCSSAQQVSSQQLEDLLHRDHASSDERSGLGAGGDPAAAMEGEDGSPPAASGHSVRHPRHRRDCTRIQCIQPHSGRGPKHRPASQCGVSGTARRRLQALAPSKKDGEAQRPPPSPPQPAKPEIDLNVRPERDEEPATH</sequence>